<gene>
    <name evidence="4" type="ORF">H8S77_05620</name>
</gene>
<dbReference type="Gene3D" id="3.55.50.30">
    <property type="match status" value="1"/>
</dbReference>
<keyword evidence="1" id="KW-0472">Membrane</keyword>
<evidence type="ECO:0000256" key="1">
    <source>
        <dbReference type="SAM" id="Phobius"/>
    </source>
</evidence>
<dbReference type="InterPro" id="IPR006860">
    <property type="entry name" value="FecR"/>
</dbReference>
<comment type="caution">
    <text evidence="4">The sequence shown here is derived from an EMBL/GenBank/DDBJ whole genome shotgun (WGS) entry which is preliminary data.</text>
</comment>
<keyword evidence="5" id="KW-1185">Reference proteome</keyword>
<feature type="transmembrane region" description="Helical" evidence="1">
    <location>
        <begin position="62"/>
        <end position="82"/>
    </location>
</feature>
<feature type="domain" description="Protein FecR C-terminal" evidence="3">
    <location>
        <begin position="239"/>
        <end position="302"/>
    </location>
</feature>
<accession>A0ABR7DXV4</accession>
<reference evidence="4 5" key="1">
    <citation type="submission" date="2020-08" db="EMBL/GenBank/DDBJ databases">
        <title>Genome public.</title>
        <authorList>
            <person name="Liu C."/>
            <person name="Sun Q."/>
        </authorList>
    </citation>
    <scope>NUCLEOTIDE SEQUENCE [LARGE SCALE GENOMIC DNA]</scope>
    <source>
        <strain evidence="4 5">BX2</strain>
    </source>
</reference>
<dbReference type="RefSeq" id="WP_186958620.1">
    <property type="nucleotide sequence ID" value="NZ_JACOOI010000004.1"/>
</dbReference>
<dbReference type="Pfam" id="PF16344">
    <property type="entry name" value="FecR_C"/>
    <property type="match status" value="1"/>
</dbReference>
<dbReference type="Pfam" id="PF04773">
    <property type="entry name" value="FecR"/>
    <property type="match status" value="1"/>
</dbReference>
<keyword evidence="1" id="KW-1133">Transmembrane helix</keyword>
<evidence type="ECO:0000259" key="2">
    <source>
        <dbReference type="Pfam" id="PF04773"/>
    </source>
</evidence>
<evidence type="ECO:0000259" key="3">
    <source>
        <dbReference type="Pfam" id="PF16344"/>
    </source>
</evidence>
<proteinExistence type="predicted"/>
<evidence type="ECO:0000313" key="4">
    <source>
        <dbReference type="EMBL" id="MBC5642361.1"/>
    </source>
</evidence>
<dbReference type="InterPro" id="IPR012373">
    <property type="entry name" value="Ferrdict_sens_TM"/>
</dbReference>
<dbReference type="PANTHER" id="PTHR30273">
    <property type="entry name" value="PERIPLASMIC SIGNAL SENSOR AND SIGMA FACTOR ACTIVATOR FECR-RELATED"/>
    <property type="match status" value="1"/>
</dbReference>
<dbReference type="EMBL" id="JACOOI010000004">
    <property type="protein sequence ID" value="MBC5642361.1"/>
    <property type="molecule type" value="Genomic_DNA"/>
</dbReference>
<keyword evidence="1" id="KW-0812">Transmembrane</keyword>
<dbReference type="InterPro" id="IPR032508">
    <property type="entry name" value="FecR_C"/>
</dbReference>
<feature type="domain" description="FecR protein" evidence="2">
    <location>
        <begin position="102"/>
        <end position="189"/>
    </location>
</feature>
<evidence type="ECO:0000313" key="5">
    <source>
        <dbReference type="Proteomes" id="UP000644010"/>
    </source>
</evidence>
<organism evidence="4 5">
    <name type="scientific">Parabacteroides segnis</name>
    <dbReference type="NCBI Taxonomy" id="2763058"/>
    <lineage>
        <taxon>Bacteria</taxon>
        <taxon>Pseudomonadati</taxon>
        <taxon>Bacteroidota</taxon>
        <taxon>Bacteroidia</taxon>
        <taxon>Bacteroidales</taxon>
        <taxon>Tannerellaceae</taxon>
        <taxon>Parabacteroides</taxon>
    </lineage>
</organism>
<protein>
    <submittedName>
        <fullName evidence="4">FecR family protein</fullName>
    </submittedName>
</protein>
<dbReference type="Gene3D" id="2.60.120.1440">
    <property type="match status" value="1"/>
</dbReference>
<dbReference type="Proteomes" id="UP000644010">
    <property type="component" value="Unassembled WGS sequence"/>
</dbReference>
<name>A0ABR7DXV4_9BACT</name>
<sequence length="304" mass="35878">MNKKEEKTYSKNKVNWAPFIYILRKEWEKPGVDSEEDEIIRERIWESIHKNIHKKHFWKSRYLFFLQATSIAAVILICFFTFKSFLFEKTEEARQPNILLITAVNSKVCILPDGTKVWMEAGSELLFSENFTENRELWLRGNSTFEVVKQNGNDFKVHLTNSYVEVKGTSFFINQDIPEANIIALYSGKINLVQGKNEDVIKLYPSQRIIYNSLEVSAQVIPIYENIHWVNGNYRLSQINLTDLVDFLDWKYNTKIELEKLPRKSLKVTGNIRYDESLESVLNKISYSLNLKYKQIDNKYIIHR</sequence>
<dbReference type="PANTHER" id="PTHR30273:SF2">
    <property type="entry name" value="PROTEIN FECR"/>
    <property type="match status" value="1"/>
</dbReference>